<dbReference type="Gene3D" id="1.25.10.10">
    <property type="entry name" value="Leucine-rich Repeat Variant"/>
    <property type="match status" value="1"/>
</dbReference>
<dbReference type="InterPro" id="IPR011989">
    <property type="entry name" value="ARM-like"/>
</dbReference>
<dbReference type="Proteomes" id="UP000663879">
    <property type="component" value="Unassembled WGS sequence"/>
</dbReference>
<dbReference type="AlphaFoldDB" id="A0A814AAF8"/>
<dbReference type="OrthoDB" id="10017781at2759"/>
<evidence type="ECO:0000313" key="2">
    <source>
        <dbReference type="Proteomes" id="UP000663879"/>
    </source>
</evidence>
<dbReference type="InterPro" id="IPR016024">
    <property type="entry name" value="ARM-type_fold"/>
</dbReference>
<evidence type="ECO:0008006" key="3">
    <source>
        <dbReference type="Google" id="ProtNLM"/>
    </source>
</evidence>
<reference evidence="1" key="1">
    <citation type="submission" date="2021-02" db="EMBL/GenBank/DDBJ databases">
        <authorList>
            <person name="Nowell W R."/>
        </authorList>
    </citation>
    <scope>NUCLEOTIDE SEQUENCE</scope>
    <source>
        <strain evidence="1">Ploen Becks lab</strain>
    </source>
</reference>
<proteinExistence type="predicted"/>
<keyword evidence="2" id="KW-1185">Reference proteome</keyword>
<organism evidence="1 2">
    <name type="scientific">Brachionus calyciflorus</name>
    <dbReference type="NCBI Taxonomy" id="104777"/>
    <lineage>
        <taxon>Eukaryota</taxon>
        <taxon>Metazoa</taxon>
        <taxon>Spiralia</taxon>
        <taxon>Gnathifera</taxon>
        <taxon>Rotifera</taxon>
        <taxon>Eurotatoria</taxon>
        <taxon>Monogononta</taxon>
        <taxon>Pseudotrocha</taxon>
        <taxon>Ploima</taxon>
        <taxon>Brachionidae</taxon>
        <taxon>Brachionus</taxon>
    </lineage>
</organism>
<accession>A0A814AAF8</accession>
<evidence type="ECO:0000313" key="1">
    <source>
        <dbReference type="EMBL" id="CAF0909918.1"/>
    </source>
</evidence>
<gene>
    <name evidence="1" type="ORF">OXX778_LOCUS11847</name>
</gene>
<dbReference type="EMBL" id="CAJNOC010002059">
    <property type="protein sequence ID" value="CAF0909918.1"/>
    <property type="molecule type" value="Genomic_DNA"/>
</dbReference>
<comment type="caution">
    <text evidence="1">The sequence shown here is derived from an EMBL/GenBank/DDBJ whole genome shotgun (WGS) entry which is preliminary data.</text>
</comment>
<name>A0A814AAF8_9BILA</name>
<protein>
    <recommendedName>
        <fullName evidence="3">HEAT repeat domain-containing protein</fullName>
    </recommendedName>
</protein>
<sequence length="131" mass="15275">MNEDKFSFINKLKPNEAIRLAKETTDIDLIIGLTKHPDPMVRKKSLVEICPCRVKSNIDQFWQRVFEMINDESPLVRAQVLHTLCDGSPKHLEYRVALALEDFNIDSDPEIRRRAHKVLSSYNRTGKWNIL</sequence>
<dbReference type="SUPFAM" id="SSF48371">
    <property type="entry name" value="ARM repeat"/>
    <property type="match status" value="1"/>
</dbReference>